<evidence type="ECO:0000256" key="9">
    <source>
        <dbReference type="PROSITE-ProRule" id="PRU00169"/>
    </source>
</evidence>
<dbReference type="SMART" id="SM00086">
    <property type="entry name" value="PAC"/>
    <property type="match status" value="2"/>
</dbReference>
<evidence type="ECO:0000256" key="6">
    <source>
        <dbReference type="ARBA" id="ARBA00022777"/>
    </source>
</evidence>
<feature type="domain" description="PAS" evidence="13">
    <location>
        <begin position="174"/>
        <end position="230"/>
    </location>
</feature>
<dbReference type="PRINTS" id="PR00344">
    <property type="entry name" value="BCTRLSENSOR"/>
</dbReference>
<evidence type="ECO:0000259" key="12">
    <source>
        <dbReference type="PROSITE" id="PS50110"/>
    </source>
</evidence>
<evidence type="ECO:0000313" key="15">
    <source>
        <dbReference type="EMBL" id="RNB85474.1"/>
    </source>
</evidence>
<comment type="caution">
    <text evidence="15">The sequence shown here is derived from an EMBL/GenBank/DDBJ whole genome shotgun (WGS) entry which is preliminary data.</text>
</comment>
<dbReference type="CDD" id="cd00130">
    <property type="entry name" value="PAS"/>
    <property type="match status" value="1"/>
</dbReference>
<feature type="domain" description="Response regulatory" evidence="12">
    <location>
        <begin position="32"/>
        <end position="149"/>
    </location>
</feature>
<accession>A0A3M8DBR8</accession>
<dbReference type="InterPro" id="IPR011006">
    <property type="entry name" value="CheY-like_superfamily"/>
</dbReference>
<dbReference type="InterPro" id="IPR000014">
    <property type="entry name" value="PAS"/>
</dbReference>
<evidence type="ECO:0000259" key="13">
    <source>
        <dbReference type="PROSITE" id="PS50112"/>
    </source>
</evidence>
<dbReference type="InterPro" id="IPR001610">
    <property type="entry name" value="PAC"/>
</dbReference>
<evidence type="ECO:0000256" key="7">
    <source>
        <dbReference type="ARBA" id="ARBA00022840"/>
    </source>
</evidence>
<feature type="modified residue" description="4-aspartylphosphate" evidence="9">
    <location>
        <position position="81"/>
    </location>
</feature>
<dbReference type="Pfam" id="PF00512">
    <property type="entry name" value="HisKA"/>
    <property type="match status" value="1"/>
</dbReference>
<dbReference type="PROSITE" id="PS50113">
    <property type="entry name" value="PAC"/>
    <property type="match status" value="1"/>
</dbReference>
<dbReference type="Pfam" id="PF02518">
    <property type="entry name" value="HATPase_c"/>
    <property type="match status" value="1"/>
</dbReference>
<evidence type="ECO:0000259" key="11">
    <source>
        <dbReference type="PROSITE" id="PS50109"/>
    </source>
</evidence>
<dbReference type="OrthoDB" id="9759607at2"/>
<dbReference type="InterPro" id="IPR001789">
    <property type="entry name" value="Sig_transdc_resp-reg_receiver"/>
</dbReference>
<dbReference type="GO" id="GO:0005524">
    <property type="term" value="F:ATP binding"/>
    <property type="evidence" value="ECO:0007669"/>
    <property type="project" value="UniProtKB-KW"/>
</dbReference>
<evidence type="ECO:0000256" key="5">
    <source>
        <dbReference type="ARBA" id="ARBA00022741"/>
    </source>
</evidence>
<dbReference type="InterPro" id="IPR003594">
    <property type="entry name" value="HATPase_dom"/>
</dbReference>
<dbReference type="InterPro" id="IPR036097">
    <property type="entry name" value="HisK_dim/P_sf"/>
</dbReference>
<dbReference type="SUPFAM" id="SSF55785">
    <property type="entry name" value="PYP-like sensor domain (PAS domain)"/>
    <property type="match status" value="2"/>
</dbReference>
<dbReference type="PROSITE" id="PS50112">
    <property type="entry name" value="PAS"/>
    <property type="match status" value="2"/>
</dbReference>
<dbReference type="SMART" id="SM00091">
    <property type="entry name" value="PAS"/>
    <property type="match status" value="2"/>
</dbReference>
<keyword evidence="4" id="KW-0808">Transferase</keyword>
<keyword evidence="10" id="KW-0175">Coiled coil</keyword>
<evidence type="ECO:0000259" key="14">
    <source>
        <dbReference type="PROSITE" id="PS50113"/>
    </source>
</evidence>
<name>A0A3M8DBR8_9BACL</name>
<dbReference type="CDD" id="cd00082">
    <property type="entry name" value="HisKA"/>
    <property type="match status" value="1"/>
</dbReference>
<feature type="domain" description="Histidine kinase" evidence="11">
    <location>
        <begin position="460"/>
        <end position="663"/>
    </location>
</feature>
<dbReference type="InterPro" id="IPR003661">
    <property type="entry name" value="HisK_dim/P_dom"/>
</dbReference>
<keyword evidence="3 9" id="KW-0597">Phosphoprotein</keyword>
<dbReference type="PANTHER" id="PTHR43065:SF46">
    <property type="entry name" value="C4-DICARBOXYLATE TRANSPORT SENSOR PROTEIN DCTB"/>
    <property type="match status" value="1"/>
</dbReference>
<dbReference type="SMART" id="SM00387">
    <property type="entry name" value="HATPase_c"/>
    <property type="match status" value="1"/>
</dbReference>
<proteinExistence type="predicted"/>
<evidence type="ECO:0000256" key="10">
    <source>
        <dbReference type="SAM" id="Coils"/>
    </source>
</evidence>
<evidence type="ECO:0000256" key="2">
    <source>
        <dbReference type="ARBA" id="ARBA00012438"/>
    </source>
</evidence>
<dbReference type="Pfam" id="PF13426">
    <property type="entry name" value="PAS_9"/>
    <property type="match status" value="2"/>
</dbReference>
<sequence>MGQVPFAKAGLPAEEEDIQRVLRAEQETPKTNILLVDDRPENLLALEAILRSSDYRLVSVNSGEEALRWVLKEEFSLILLDVQMPGINGFETAKLIKARQKSKHIPILFITAISQATEHVLHGYTVGAIDYIFKPFHPEALKRKIEGFVKLNQRTIQLEQANQKLERLTAELKKTEALARIIGETSVDTIITMSQNGFIVTANPAVESMFGFSPAEVIGRHVRHFLDEADTFTRCRMGIGDFFGLNQHDKGIGKIFEARFKRKDGSTFPGDIQVGQANLADMQLFVCSIRDITERKRLEEERKEQYNRLERLVEERTVDLRRSQERFRKMFASSPSMIAIRSLHDHRYLTVNESWLKTTGYDSQDVIDNTVDLLQMYFKAEEGEQIARMPELDESARNAKICYYTKSGDLREGLLSCEMFDNDGERCIMSVVTDITEQIHLEKEMARLDRLHLIGEMAAGIAHEIRNPMTTVRGFLQMSKSMPDAPMHQYVDLMVSELDRANEIITEFLTLAKNRTTNRYSQNLNVIIDALYPLIQAEALLSDKHVLLELHHCPNILLDEKEIRQLVLNLALNGLEAMEQGGNLTIRTYPKDDEVILEISDEGTGITDEILDKIGTPFFTTKSQGTGLGMAVCYSVAARHHASIHIKTSEQGTTFFVHFQSLP</sequence>
<dbReference type="Gene3D" id="3.40.50.2300">
    <property type="match status" value="1"/>
</dbReference>
<dbReference type="GO" id="GO:0000155">
    <property type="term" value="F:phosphorelay sensor kinase activity"/>
    <property type="evidence" value="ECO:0007669"/>
    <property type="project" value="InterPro"/>
</dbReference>
<dbReference type="InterPro" id="IPR000700">
    <property type="entry name" value="PAS-assoc_C"/>
</dbReference>
<dbReference type="PROSITE" id="PS50109">
    <property type="entry name" value="HIS_KIN"/>
    <property type="match status" value="1"/>
</dbReference>
<feature type="domain" description="PAS" evidence="13">
    <location>
        <begin position="323"/>
        <end position="399"/>
    </location>
</feature>
<dbReference type="InterPro" id="IPR004358">
    <property type="entry name" value="Sig_transdc_His_kin-like_C"/>
</dbReference>
<keyword evidence="16" id="KW-1185">Reference proteome</keyword>
<dbReference type="SUPFAM" id="SSF55874">
    <property type="entry name" value="ATPase domain of HSP90 chaperone/DNA topoisomerase II/histidine kinase"/>
    <property type="match status" value="1"/>
</dbReference>
<dbReference type="InterPro" id="IPR036890">
    <property type="entry name" value="HATPase_C_sf"/>
</dbReference>
<keyword evidence="8" id="KW-0902">Two-component regulatory system</keyword>
<keyword evidence="5" id="KW-0547">Nucleotide-binding</keyword>
<keyword evidence="6" id="KW-0418">Kinase</keyword>
<gene>
    <name evidence="15" type="ORF">EDM56_18545</name>
</gene>
<dbReference type="PANTHER" id="PTHR43065">
    <property type="entry name" value="SENSOR HISTIDINE KINASE"/>
    <property type="match status" value="1"/>
</dbReference>
<dbReference type="NCBIfam" id="TIGR00229">
    <property type="entry name" value="sensory_box"/>
    <property type="match status" value="2"/>
</dbReference>
<dbReference type="EMBL" id="RHHQ01000014">
    <property type="protein sequence ID" value="RNB85474.1"/>
    <property type="molecule type" value="Genomic_DNA"/>
</dbReference>
<dbReference type="SMART" id="SM00448">
    <property type="entry name" value="REC"/>
    <property type="match status" value="1"/>
</dbReference>
<dbReference type="SMART" id="SM00388">
    <property type="entry name" value="HisKA"/>
    <property type="match status" value="1"/>
</dbReference>
<feature type="domain" description="PAC" evidence="14">
    <location>
        <begin position="254"/>
        <end position="304"/>
    </location>
</feature>
<dbReference type="EC" id="2.7.13.3" evidence="2"/>
<comment type="catalytic activity">
    <reaction evidence="1">
        <text>ATP + protein L-histidine = ADP + protein N-phospho-L-histidine.</text>
        <dbReference type="EC" id="2.7.13.3"/>
    </reaction>
</comment>
<evidence type="ECO:0000313" key="16">
    <source>
        <dbReference type="Proteomes" id="UP000271031"/>
    </source>
</evidence>
<evidence type="ECO:0000256" key="3">
    <source>
        <dbReference type="ARBA" id="ARBA00022553"/>
    </source>
</evidence>
<evidence type="ECO:0000256" key="1">
    <source>
        <dbReference type="ARBA" id="ARBA00000085"/>
    </source>
</evidence>
<dbReference type="Gene3D" id="3.30.565.10">
    <property type="entry name" value="Histidine kinase-like ATPase, C-terminal domain"/>
    <property type="match status" value="1"/>
</dbReference>
<dbReference type="Proteomes" id="UP000271031">
    <property type="component" value="Unassembled WGS sequence"/>
</dbReference>
<reference evidence="15 16" key="1">
    <citation type="submission" date="2018-10" db="EMBL/GenBank/DDBJ databases">
        <title>Phylogenomics of Brevibacillus.</title>
        <authorList>
            <person name="Dunlap C."/>
        </authorList>
    </citation>
    <scope>NUCLEOTIDE SEQUENCE [LARGE SCALE GENOMIC DNA]</scope>
    <source>
        <strain evidence="15 16">JCM 15716</strain>
    </source>
</reference>
<dbReference type="Gene3D" id="3.30.450.20">
    <property type="entry name" value="PAS domain"/>
    <property type="match status" value="2"/>
</dbReference>
<organism evidence="15 16">
    <name type="scientific">Brevibacillus fluminis</name>
    <dbReference type="NCBI Taxonomy" id="511487"/>
    <lineage>
        <taxon>Bacteria</taxon>
        <taxon>Bacillati</taxon>
        <taxon>Bacillota</taxon>
        <taxon>Bacilli</taxon>
        <taxon>Bacillales</taxon>
        <taxon>Paenibacillaceae</taxon>
        <taxon>Brevibacillus</taxon>
    </lineage>
</organism>
<protein>
    <recommendedName>
        <fullName evidence="2">histidine kinase</fullName>
        <ecNumber evidence="2">2.7.13.3</ecNumber>
    </recommendedName>
</protein>
<keyword evidence="7" id="KW-0067">ATP-binding</keyword>
<dbReference type="PROSITE" id="PS50110">
    <property type="entry name" value="RESPONSE_REGULATORY"/>
    <property type="match status" value="1"/>
</dbReference>
<dbReference type="Pfam" id="PF00072">
    <property type="entry name" value="Response_reg"/>
    <property type="match status" value="1"/>
</dbReference>
<dbReference type="InterPro" id="IPR035965">
    <property type="entry name" value="PAS-like_dom_sf"/>
</dbReference>
<dbReference type="SUPFAM" id="SSF47384">
    <property type="entry name" value="Homodimeric domain of signal transducing histidine kinase"/>
    <property type="match status" value="1"/>
</dbReference>
<dbReference type="Gene3D" id="1.10.287.130">
    <property type="match status" value="1"/>
</dbReference>
<dbReference type="AlphaFoldDB" id="A0A3M8DBR8"/>
<dbReference type="InterPro" id="IPR005467">
    <property type="entry name" value="His_kinase_dom"/>
</dbReference>
<feature type="coiled-coil region" evidence="10">
    <location>
        <begin position="148"/>
        <end position="178"/>
    </location>
</feature>
<evidence type="ECO:0000256" key="4">
    <source>
        <dbReference type="ARBA" id="ARBA00022679"/>
    </source>
</evidence>
<feature type="coiled-coil region" evidence="10">
    <location>
        <begin position="289"/>
        <end position="326"/>
    </location>
</feature>
<dbReference type="SUPFAM" id="SSF52172">
    <property type="entry name" value="CheY-like"/>
    <property type="match status" value="1"/>
</dbReference>
<evidence type="ECO:0000256" key="8">
    <source>
        <dbReference type="ARBA" id="ARBA00023012"/>
    </source>
</evidence>